<protein>
    <submittedName>
        <fullName evidence="2">Putative galactoside O-acetyltransferase</fullName>
    </submittedName>
    <submittedName>
        <fullName evidence="1">Similar to galactoside O-acetyltransferase</fullName>
        <ecNumber evidence="1 2">2.3.1.18</ecNumber>
    </submittedName>
</protein>
<dbReference type="EMBL" id="CT573071">
    <property type="protein sequence ID" value="CAJ73994.1"/>
    <property type="molecule type" value="Genomic_DNA"/>
</dbReference>
<evidence type="ECO:0000313" key="1">
    <source>
        <dbReference type="EMBL" id="CAJ73994.1"/>
    </source>
</evidence>
<evidence type="ECO:0000313" key="3">
    <source>
        <dbReference type="Proteomes" id="UP000501926"/>
    </source>
</evidence>
<dbReference type="InterPro" id="IPR011004">
    <property type="entry name" value="Trimer_LpxA-like_sf"/>
</dbReference>
<gene>
    <name evidence="1" type="primary">lacA</name>
    <name evidence="2" type="ORF">KsCSTR_16460</name>
    <name evidence="1" type="ORF">kuste3235</name>
</gene>
<dbReference type="PANTHER" id="PTHR23416">
    <property type="entry name" value="SIALIC ACID SYNTHASE-RELATED"/>
    <property type="match status" value="1"/>
</dbReference>
<dbReference type="InterPro" id="IPR051159">
    <property type="entry name" value="Hexapeptide_acetyltransf"/>
</dbReference>
<dbReference type="Gene3D" id="2.160.10.10">
    <property type="entry name" value="Hexapeptide repeat proteins"/>
    <property type="match status" value="1"/>
</dbReference>
<dbReference type="EMBL" id="CP049055">
    <property type="protein sequence ID" value="QII11025.1"/>
    <property type="molecule type" value="Genomic_DNA"/>
</dbReference>
<reference evidence="1" key="1">
    <citation type="journal article" date="2006" name="Nature">
        <title>Deciphering the evolution and metabolism of an anammox bacterium from a community genome.</title>
        <authorList>
            <person name="Strous M."/>
            <person name="Pelletier E."/>
            <person name="Mangenot S."/>
            <person name="Rattei T."/>
            <person name="Lehner A."/>
            <person name="Taylor M.W."/>
            <person name="Horn M."/>
            <person name="Daims H."/>
            <person name="Bartol-Mavel D."/>
            <person name="Wincker P."/>
            <person name="Barbe V."/>
            <person name="Fonknechten N."/>
            <person name="Vallenet D."/>
            <person name="Segurens B."/>
            <person name="Schenowitz-Truong C."/>
            <person name="Medigue C."/>
            <person name="Collingro A."/>
            <person name="Snel B."/>
            <person name="Dutilh B.E."/>
            <person name="OpDenCamp H.J.M."/>
            <person name="vanDerDrift C."/>
            <person name="Cirpus I."/>
            <person name="vanDePas-Schoonen K.T."/>
            <person name="Harhangi H.R."/>
            <person name="vanNiftrik L."/>
            <person name="Schmid M."/>
            <person name="Keltjens J."/>
            <person name="vanDeVossenberg J."/>
            <person name="Kartal B."/>
            <person name="Meier H."/>
            <person name="Frishman D."/>
            <person name="Huynen M.A."/>
            <person name="Mewes H."/>
            <person name="Weissenbach J."/>
            <person name="Jetten M.S.M."/>
            <person name="Wagner M."/>
            <person name="LePaslier D."/>
        </authorList>
    </citation>
    <scope>NUCLEOTIDE SEQUENCE</scope>
</reference>
<sequence>MNILNGNNMNGKLSRWRKAINNPVKSWYYLMMLMKGKWYKFKYSFRGHRFSCGKNLLVKDLFVFSGAGSVHLGNNIYIKGGPYRNNILETFSSAANITIGNHSFLNGVKMHCLSRIEVGKRCIFANARISDHDPHSVYPNRWNLSVPLITKPVIIEDNVWVCMESIVLKGVRIGKNSVVAAGAVVTKDVPDNCVVAGNPARIVKRFSRDEINQAEQYMSGLPE</sequence>
<dbReference type="PANTHER" id="PTHR23416:SF78">
    <property type="entry name" value="LIPOPOLYSACCHARIDE BIOSYNTHESIS O-ACETYL TRANSFERASE WBBJ-RELATED"/>
    <property type="match status" value="1"/>
</dbReference>
<dbReference type="CDD" id="cd04647">
    <property type="entry name" value="LbH_MAT_like"/>
    <property type="match status" value="1"/>
</dbReference>
<reference evidence="2 3" key="3">
    <citation type="submission" date="2020-02" db="EMBL/GenBank/DDBJ databases">
        <title>Newly sequenced genome of strain CSTR1 showed variability in Candidatus Kuenenia stuttgartiensis genomes.</title>
        <authorList>
            <person name="Ding C."/>
            <person name="Adrian L."/>
        </authorList>
    </citation>
    <scope>NUCLEOTIDE SEQUENCE [LARGE SCALE GENOMIC DNA]</scope>
    <source>
        <strain evidence="2 3">CSTR1</strain>
    </source>
</reference>
<dbReference type="EC" id="2.3.1.18" evidence="1 2"/>
<dbReference type="Proteomes" id="UP000501926">
    <property type="component" value="Chromosome"/>
</dbReference>
<reference evidence="1" key="2">
    <citation type="submission" date="2006-01" db="EMBL/GenBank/DDBJ databases">
        <authorList>
            <person name="Genoscope"/>
        </authorList>
    </citation>
    <scope>NUCLEOTIDE SEQUENCE</scope>
</reference>
<dbReference type="SUPFAM" id="SSF51161">
    <property type="entry name" value="Trimeric LpxA-like enzymes"/>
    <property type="match status" value="1"/>
</dbReference>
<name>Q1Q1W4_KUEST</name>
<dbReference type="Pfam" id="PF00132">
    <property type="entry name" value="Hexapep"/>
    <property type="match status" value="1"/>
</dbReference>
<dbReference type="InterPro" id="IPR001451">
    <property type="entry name" value="Hexapep"/>
</dbReference>
<keyword evidence="1" id="KW-0808">Transferase</keyword>
<accession>Q1Q1W4</accession>
<evidence type="ECO:0000313" key="2">
    <source>
        <dbReference type="EMBL" id="QII11025.1"/>
    </source>
</evidence>
<dbReference type="RefSeq" id="WP_298201600.1">
    <property type="nucleotide sequence ID" value="NZ_CP049055.1"/>
</dbReference>
<dbReference type="GO" id="GO:0008870">
    <property type="term" value="F:galactoside O-acetyltransferase activity"/>
    <property type="evidence" value="ECO:0007669"/>
    <property type="project" value="UniProtKB-EC"/>
</dbReference>
<proteinExistence type="predicted"/>
<keyword evidence="1" id="KW-0012">Acyltransferase</keyword>
<organism evidence="1">
    <name type="scientific">Kuenenia stuttgartiensis</name>
    <dbReference type="NCBI Taxonomy" id="174633"/>
    <lineage>
        <taxon>Bacteria</taxon>
        <taxon>Pseudomonadati</taxon>
        <taxon>Planctomycetota</taxon>
        <taxon>Candidatus Brocadiia</taxon>
        <taxon>Candidatus Brocadiales</taxon>
        <taxon>Candidatus Brocadiaceae</taxon>
        <taxon>Candidatus Kuenenia</taxon>
    </lineage>
</organism>
<dbReference type="AlphaFoldDB" id="Q1Q1W4"/>